<name>A0A0S4ISH6_BODSA</name>
<dbReference type="AlphaFoldDB" id="A0A0S4ISH6"/>
<feature type="region of interest" description="Disordered" evidence="1">
    <location>
        <begin position="269"/>
        <end position="289"/>
    </location>
</feature>
<evidence type="ECO:0000256" key="1">
    <source>
        <dbReference type="SAM" id="MobiDB-lite"/>
    </source>
</evidence>
<sequence>MDGFNVMKQLHHLSELRTGASLRQVLDREREYMEAPFQNRELFHTMTAASVNYHHNSRGKYDDNNNTLTALAAIAPASATVSAADAIFADAMAQSSTALTPHYARQRQRFLTSVLENLSAILTAERHDRAMLMTHQVLAYCRSSEASERSALSKQHQFHLVKYRMQFQRTHLEVLERHHRLPIYQTSAEIRDELHDRCSLEFQELRLRLVLKQLMGHQTSLLQKSAEDWNAVSADRYRSPGMLLAELQKEQRQVQQLLSSLHVAEARQQAQRKDALRKSGGGGERQSPTAPIAVLQTTIARNAPLAAQQLVKGLPATNPRKALVNGVPMNTSHRSDSQDRRNIRGTIL</sequence>
<keyword evidence="3" id="KW-1185">Reference proteome</keyword>
<dbReference type="VEuPathDB" id="TriTrypDB:BSAL_04855"/>
<feature type="region of interest" description="Disordered" evidence="1">
    <location>
        <begin position="319"/>
        <end position="348"/>
    </location>
</feature>
<accession>A0A0S4ISH6</accession>
<dbReference type="Proteomes" id="UP000051952">
    <property type="component" value="Unassembled WGS sequence"/>
</dbReference>
<protein>
    <submittedName>
        <fullName evidence="2">Uncharacterized protein</fullName>
    </submittedName>
</protein>
<gene>
    <name evidence="2" type="ORF">BSAL_04855</name>
</gene>
<organism evidence="2 3">
    <name type="scientific">Bodo saltans</name>
    <name type="common">Flagellated protozoan</name>
    <dbReference type="NCBI Taxonomy" id="75058"/>
    <lineage>
        <taxon>Eukaryota</taxon>
        <taxon>Discoba</taxon>
        <taxon>Euglenozoa</taxon>
        <taxon>Kinetoplastea</taxon>
        <taxon>Metakinetoplastina</taxon>
        <taxon>Eubodonida</taxon>
        <taxon>Bodonidae</taxon>
        <taxon>Bodo</taxon>
    </lineage>
</organism>
<reference evidence="3" key="1">
    <citation type="submission" date="2015-09" db="EMBL/GenBank/DDBJ databases">
        <authorList>
            <consortium name="Pathogen Informatics"/>
        </authorList>
    </citation>
    <scope>NUCLEOTIDE SEQUENCE [LARGE SCALE GENOMIC DNA]</scope>
    <source>
        <strain evidence="3">Lake Konstanz</strain>
    </source>
</reference>
<evidence type="ECO:0000313" key="3">
    <source>
        <dbReference type="Proteomes" id="UP000051952"/>
    </source>
</evidence>
<dbReference type="EMBL" id="CYKH01000548">
    <property type="protein sequence ID" value="CUG05865.1"/>
    <property type="molecule type" value="Genomic_DNA"/>
</dbReference>
<proteinExistence type="predicted"/>
<feature type="compositionally biased region" description="Basic and acidic residues" evidence="1">
    <location>
        <begin position="333"/>
        <end position="342"/>
    </location>
</feature>
<evidence type="ECO:0000313" key="2">
    <source>
        <dbReference type="EMBL" id="CUG05865.1"/>
    </source>
</evidence>